<name>A0A1B7XBM1_9BACT</name>
<dbReference type="InterPro" id="IPR036909">
    <property type="entry name" value="Cyt_c-like_dom_sf"/>
</dbReference>
<feature type="domain" description="Cytochrome c" evidence="6">
    <location>
        <begin position="230"/>
        <end position="329"/>
    </location>
</feature>
<dbReference type="PANTHER" id="PTHR33751">
    <property type="entry name" value="CBB3-TYPE CYTOCHROME C OXIDASE SUBUNIT FIXP"/>
    <property type="match status" value="1"/>
</dbReference>
<keyword evidence="8" id="KW-1185">Reference proteome</keyword>
<dbReference type="InterPro" id="IPR050597">
    <property type="entry name" value="Cytochrome_c_Oxidase_Subunit"/>
</dbReference>
<feature type="transmembrane region" description="Helical" evidence="5">
    <location>
        <begin position="12"/>
        <end position="30"/>
    </location>
</feature>
<keyword evidence="5" id="KW-1133">Transmembrane helix</keyword>
<dbReference type="Gene3D" id="1.10.760.10">
    <property type="entry name" value="Cytochrome c-like domain"/>
    <property type="match status" value="4"/>
</dbReference>
<dbReference type="Pfam" id="PF00034">
    <property type="entry name" value="Cytochrom_C"/>
    <property type="match status" value="1"/>
</dbReference>
<feature type="domain" description="Cytochrome c" evidence="6">
    <location>
        <begin position="157"/>
        <end position="237"/>
    </location>
</feature>
<keyword evidence="1 4" id="KW-0349">Heme</keyword>
<evidence type="ECO:0000313" key="8">
    <source>
        <dbReference type="Proteomes" id="UP000091979"/>
    </source>
</evidence>
<reference evidence="7 8" key="1">
    <citation type="submission" date="2015-01" db="EMBL/GenBank/DDBJ databases">
        <title>Desulfovibrio sp. JC271 draft genome sequence.</title>
        <authorList>
            <person name="Shivani Y."/>
            <person name="Subhash Y."/>
            <person name="Sasikala C."/>
            <person name="Ramana C.V."/>
        </authorList>
    </citation>
    <scope>NUCLEOTIDE SEQUENCE [LARGE SCALE GENOMIC DNA]</scope>
    <source>
        <strain evidence="7 8">JC271</strain>
    </source>
</reference>
<keyword evidence="3 4" id="KW-0408">Iron</keyword>
<proteinExistence type="predicted"/>
<dbReference type="GO" id="GO:0020037">
    <property type="term" value="F:heme binding"/>
    <property type="evidence" value="ECO:0007669"/>
    <property type="project" value="InterPro"/>
</dbReference>
<keyword evidence="5" id="KW-0472">Membrane</keyword>
<evidence type="ECO:0000256" key="3">
    <source>
        <dbReference type="ARBA" id="ARBA00023004"/>
    </source>
</evidence>
<comment type="caution">
    <text evidence="7">The sequence shown here is derived from an EMBL/GenBank/DDBJ whole genome shotgun (WGS) entry which is preliminary data.</text>
</comment>
<dbReference type="SUPFAM" id="SSF48695">
    <property type="entry name" value="Multiheme cytochromes"/>
    <property type="match status" value="1"/>
</dbReference>
<dbReference type="STRING" id="1560234.SP90_10825"/>
<evidence type="ECO:0000256" key="5">
    <source>
        <dbReference type="SAM" id="Phobius"/>
    </source>
</evidence>
<evidence type="ECO:0000313" key="7">
    <source>
        <dbReference type="EMBL" id="OBQ50122.1"/>
    </source>
</evidence>
<dbReference type="InterPro" id="IPR036280">
    <property type="entry name" value="Multihaem_cyt_sf"/>
</dbReference>
<dbReference type="GO" id="GO:0046872">
    <property type="term" value="F:metal ion binding"/>
    <property type="evidence" value="ECO:0007669"/>
    <property type="project" value="UniProtKB-KW"/>
</dbReference>
<dbReference type="InterPro" id="IPR009056">
    <property type="entry name" value="Cyt_c-like_dom"/>
</dbReference>
<accession>A0A1B7XBM1</accession>
<organism evidence="7 8">
    <name type="scientific">Halodesulfovibrio spirochaetisodalis</name>
    <dbReference type="NCBI Taxonomy" id="1560234"/>
    <lineage>
        <taxon>Bacteria</taxon>
        <taxon>Pseudomonadati</taxon>
        <taxon>Thermodesulfobacteriota</taxon>
        <taxon>Desulfovibrionia</taxon>
        <taxon>Desulfovibrionales</taxon>
        <taxon>Desulfovibrionaceae</taxon>
        <taxon>Halodesulfovibrio</taxon>
    </lineage>
</organism>
<dbReference type="Proteomes" id="UP000091979">
    <property type="component" value="Unassembled WGS sequence"/>
</dbReference>
<keyword evidence="2 4" id="KW-0479">Metal-binding</keyword>
<dbReference type="AlphaFoldDB" id="A0A1B7XBM1"/>
<gene>
    <name evidence="7" type="ORF">SP90_10825</name>
</gene>
<dbReference type="PATRIC" id="fig|1560234.3.peg.1020"/>
<evidence type="ECO:0000259" key="6">
    <source>
        <dbReference type="PROSITE" id="PS51007"/>
    </source>
</evidence>
<dbReference type="RefSeq" id="WP_066855774.1">
    <property type="nucleotide sequence ID" value="NZ_JXMS01000018.1"/>
</dbReference>
<feature type="domain" description="Cytochrome c" evidence="6">
    <location>
        <begin position="329"/>
        <end position="418"/>
    </location>
</feature>
<evidence type="ECO:0000256" key="4">
    <source>
        <dbReference type="PROSITE-ProRule" id="PRU00433"/>
    </source>
</evidence>
<sequence>MEKNTPAFRRFTYILVLLLTLLLLYIIWVTPRPDVQIKETRFIIAGIPIKERCISCHNLQKHSAVSGHSITGESCTACHDGIGIGVTKEIAHSRTAQVSVPKTVAGKNWRAVLRTGDTVPDLPKGFTGEHAQQLLAGGDTSAACIRCHSPLSLNPDLPVVKGFTAFSEAGCAQCHAISGTSSGATGPALDTIGDVLSLPTLKKRIKIPQAVLYSRMPVLLLTEEKIHNIALFLKGQSKKYLRKTAYIIPQKSMDTIEGANCLSCHTVNETGNTVAPDLSFISLQRSSEWVTKFIARPSQMRTGARMPSFLLSNASLLQNNLFSKTGTLSLPSSPARQYAQLCAPCHGEKGNGLGEVAHNLTSSPRRFEGNAEYFRLQKTKKLRVSLEQGIQGTSMPPFNSVITETKLDALLQYVLDTKVTPLPFVEITDMHVPVKQKASRIWGEVLYILNCKKCHGSDGAKSSRLITRKEYPLPRNLADTEYMKQLSDADLFKAISRGIPGTRMKAYGIHLAGTSIRVKRSFSPVSIWSLVDKVRNFSNVQH</sequence>
<dbReference type="PANTHER" id="PTHR33751:SF1">
    <property type="entry name" value="CBB3-TYPE CYTOCHROME C OXIDASE SUBUNIT FIXP"/>
    <property type="match status" value="1"/>
</dbReference>
<dbReference type="SUPFAM" id="SSF46626">
    <property type="entry name" value="Cytochrome c"/>
    <property type="match status" value="4"/>
</dbReference>
<dbReference type="GO" id="GO:0009055">
    <property type="term" value="F:electron transfer activity"/>
    <property type="evidence" value="ECO:0007669"/>
    <property type="project" value="InterPro"/>
</dbReference>
<dbReference type="Pfam" id="PF13442">
    <property type="entry name" value="Cytochrome_CBB3"/>
    <property type="match status" value="1"/>
</dbReference>
<evidence type="ECO:0000256" key="2">
    <source>
        <dbReference type="ARBA" id="ARBA00022723"/>
    </source>
</evidence>
<protein>
    <recommendedName>
        <fullName evidence="6">Cytochrome c domain-containing protein</fullName>
    </recommendedName>
</protein>
<dbReference type="EMBL" id="JXMS01000018">
    <property type="protein sequence ID" value="OBQ50122.1"/>
    <property type="molecule type" value="Genomic_DNA"/>
</dbReference>
<evidence type="ECO:0000256" key="1">
    <source>
        <dbReference type="ARBA" id="ARBA00022617"/>
    </source>
</evidence>
<dbReference type="PROSITE" id="PS51007">
    <property type="entry name" value="CYTC"/>
    <property type="match status" value="3"/>
</dbReference>
<keyword evidence="5" id="KW-0812">Transmembrane</keyword>